<dbReference type="AlphaFoldDB" id="A0A8K0CWZ9"/>
<feature type="domain" description="Transposase Tc1-like" evidence="1">
    <location>
        <begin position="48"/>
        <end position="109"/>
    </location>
</feature>
<name>A0A8K0CWZ9_IGNLU</name>
<evidence type="ECO:0000313" key="3">
    <source>
        <dbReference type="EMBL" id="KAF2892308.1"/>
    </source>
</evidence>
<dbReference type="EMBL" id="VTPC01008819">
    <property type="protein sequence ID" value="KAF2892308.1"/>
    <property type="molecule type" value="Genomic_DNA"/>
</dbReference>
<dbReference type="Proteomes" id="UP000801492">
    <property type="component" value="Unassembled WGS sequence"/>
</dbReference>
<proteinExistence type="predicted"/>
<dbReference type="GO" id="GO:0006313">
    <property type="term" value="P:DNA transposition"/>
    <property type="evidence" value="ECO:0007669"/>
    <property type="project" value="InterPro"/>
</dbReference>
<keyword evidence="4" id="KW-1185">Reference proteome</keyword>
<dbReference type="InterPro" id="IPR038717">
    <property type="entry name" value="Tc1-like_DDE_dom"/>
</dbReference>
<dbReference type="OrthoDB" id="9996331at2759"/>
<evidence type="ECO:0000259" key="1">
    <source>
        <dbReference type="Pfam" id="PF01498"/>
    </source>
</evidence>
<dbReference type="InterPro" id="IPR036397">
    <property type="entry name" value="RNaseH_sf"/>
</dbReference>
<dbReference type="GO" id="GO:0003677">
    <property type="term" value="F:DNA binding"/>
    <property type="evidence" value="ECO:0007669"/>
    <property type="project" value="InterPro"/>
</dbReference>
<dbReference type="GO" id="GO:0015074">
    <property type="term" value="P:DNA integration"/>
    <property type="evidence" value="ECO:0007669"/>
    <property type="project" value="InterPro"/>
</dbReference>
<reference evidence="3" key="1">
    <citation type="submission" date="2019-08" db="EMBL/GenBank/DDBJ databases">
        <title>The genome of the North American firefly Photinus pyralis.</title>
        <authorList>
            <consortium name="Photinus pyralis genome working group"/>
            <person name="Fallon T.R."/>
            <person name="Sander Lower S.E."/>
            <person name="Weng J.-K."/>
        </authorList>
    </citation>
    <scope>NUCLEOTIDE SEQUENCE</scope>
    <source>
        <strain evidence="3">TRF0915ILg1</strain>
        <tissue evidence="3">Whole body</tissue>
    </source>
</reference>
<dbReference type="Pfam" id="PF13358">
    <property type="entry name" value="DDE_3"/>
    <property type="match status" value="1"/>
</dbReference>
<accession>A0A8K0CWZ9</accession>
<gene>
    <name evidence="3" type="ORF">ILUMI_13866</name>
</gene>
<sequence>MPKRMGQSKCSMEIRGRIAALAEADCQLGKLDTVRPGAAYATNADRDNAIVEIADNLRFISTVRIRETLQLTCSLKTIRRRLHENGIHNRQPARKIVLTPDHAAAGLAFYQANINRDWSNVILSDEKAFSSMFYHEEQAGVLMPVFGAGCPKMAQERLLRVTPSRFSSRQYIRVLEDVLLPSVSAVYPEDKMATFIFVQDNSSIRTAQIVQEWFEEHPEIELLRWPAKSADLNPIENL</sequence>
<dbReference type="Gene3D" id="3.30.420.10">
    <property type="entry name" value="Ribonuclease H-like superfamily/Ribonuclease H"/>
    <property type="match status" value="1"/>
</dbReference>
<dbReference type="Pfam" id="PF01498">
    <property type="entry name" value="HTH_Tnp_Tc3_2"/>
    <property type="match status" value="1"/>
</dbReference>
<evidence type="ECO:0000313" key="4">
    <source>
        <dbReference type="Proteomes" id="UP000801492"/>
    </source>
</evidence>
<protein>
    <recommendedName>
        <fullName evidence="5">Transposase</fullName>
    </recommendedName>
</protein>
<feature type="domain" description="Tc1-like transposase DDE" evidence="2">
    <location>
        <begin position="157"/>
        <end position="238"/>
    </location>
</feature>
<evidence type="ECO:0000259" key="2">
    <source>
        <dbReference type="Pfam" id="PF13358"/>
    </source>
</evidence>
<comment type="caution">
    <text evidence="3">The sequence shown here is derived from an EMBL/GenBank/DDBJ whole genome shotgun (WGS) entry which is preliminary data.</text>
</comment>
<dbReference type="InterPro" id="IPR002492">
    <property type="entry name" value="Transposase_Tc1-like"/>
</dbReference>
<organism evidence="3 4">
    <name type="scientific">Ignelater luminosus</name>
    <name type="common">Cucubano</name>
    <name type="synonym">Pyrophorus luminosus</name>
    <dbReference type="NCBI Taxonomy" id="2038154"/>
    <lineage>
        <taxon>Eukaryota</taxon>
        <taxon>Metazoa</taxon>
        <taxon>Ecdysozoa</taxon>
        <taxon>Arthropoda</taxon>
        <taxon>Hexapoda</taxon>
        <taxon>Insecta</taxon>
        <taxon>Pterygota</taxon>
        <taxon>Neoptera</taxon>
        <taxon>Endopterygota</taxon>
        <taxon>Coleoptera</taxon>
        <taxon>Polyphaga</taxon>
        <taxon>Elateriformia</taxon>
        <taxon>Elateroidea</taxon>
        <taxon>Elateridae</taxon>
        <taxon>Agrypninae</taxon>
        <taxon>Pyrophorini</taxon>
        <taxon>Ignelater</taxon>
    </lineage>
</organism>
<evidence type="ECO:0008006" key="5">
    <source>
        <dbReference type="Google" id="ProtNLM"/>
    </source>
</evidence>